<dbReference type="Proteomes" id="UP000306973">
    <property type="component" value="Unassembled WGS sequence"/>
</dbReference>
<feature type="region of interest" description="Disordered" evidence="1">
    <location>
        <begin position="1"/>
        <end position="43"/>
    </location>
</feature>
<feature type="transmembrane region" description="Helical" evidence="2">
    <location>
        <begin position="47"/>
        <end position="65"/>
    </location>
</feature>
<keyword evidence="2" id="KW-0812">Transmembrane</keyword>
<evidence type="ECO:0000256" key="2">
    <source>
        <dbReference type="SAM" id="Phobius"/>
    </source>
</evidence>
<comment type="caution">
    <text evidence="3">The sequence shown here is derived from an EMBL/GenBank/DDBJ whole genome shotgun (WGS) entry which is preliminary data.</text>
</comment>
<keyword evidence="2" id="KW-1133">Transmembrane helix</keyword>
<gene>
    <name evidence="3" type="ORF">FEI13_02535</name>
</gene>
<dbReference type="RefSeq" id="WP_138179241.1">
    <property type="nucleotide sequence ID" value="NZ_VBUI01000003.1"/>
</dbReference>
<keyword evidence="4" id="KW-1185">Reference proteome</keyword>
<proteinExistence type="predicted"/>
<dbReference type="AlphaFoldDB" id="A0A5R8MP07"/>
<feature type="compositionally biased region" description="Basic and acidic residues" evidence="1">
    <location>
        <begin position="1"/>
        <end position="20"/>
    </location>
</feature>
<dbReference type="EMBL" id="VBUI01000003">
    <property type="protein sequence ID" value="TLF53007.1"/>
    <property type="molecule type" value="Genomic_DNA"/>
</dbReference>
<protein>
    <submittedName>
        <fullName evidence="3">Uncharacterized protein</fullName>
    </submittedName>
</protein>
<name>A0A5R8MP07_9GAMM</name>
<evidence type="ECO:0000313" key="4">
    <source>
        <dbReference type="Proteomes" id="UP000306973"/>
    </source>
</evidence>
<evidence type="ECO:0000256" key="1">
    <source>
        <dbReference type="SAM" id="MobiDB-lite"/>
    </source>
</evidence>
<dbReference type="OrthoDB" id="6174536at2"/>
<organism evidence="3 4">
    <name type="scientific">Halomonas urmiana</name>
    <dbReference type="NCBI Taxonomy" id="490901"/>
    <lineage>
        <taxon>Bacteria</taxon>
        <taxon>Pseudomonadati</taxon>
        <taxon>Pseudomonadota</taxon>
        <taxon>Gammaproteobacteria</taxon>
        <taxon>Oceanospirillales</taxon>
        <taxon>Halomonadaceae</taxon>
        <taxon>Halomonas</taxon>
    </lineage>
</organism>
<accession>A0A5R8MP07</accession>
<evidence type="ECO:0000313" key="3">
    <source>
        <dbReference type="EMBL" id="TLF53007.1"/>
    </source>
</evidence>
<reference evidence="3 4" key="1">
    <citation type="journal article" date="2007" name="Int. J. Syst. Evol. Microbiol.">
        <title>Halomonas saccharevitans sp. nov., Halomonas arcis sp. nov. and Halomonas subterranea sp. nov., halophilic bacteria isolated from hypersaline environments of China.</title>
        <authorList>
            <person name="Xu X.W."/>
            <person name="Wu Y.H."/>
            <person name="Zhou Z."/>
            <person name="Wang C.S."/>
            <person name="Zhou Y.G."/>
            <person name="Zhang H.B."/>
            <person name="Wang Y."/>
            <person name="Wu M."/>
        </authorList>
    </citation>
    <scope>NUCLEOTIDE SEQUENCE [LARGE SCALE GENOMIC DNA]</scope>
    <source>
        <strain evidence="3 4">TBZ3</strain>
    </source>
</reference>
<sequence length="70" mass="7614">MDTRDSKTPEEELQHLKEVSQPEDYDQPEPDVEQPEAKSPPGRLPRVLPIVIVVLGLAAAAMLLLSGNGP</sequence>
<keyword evidence="2" id="KW-0472">Membrane</keyword>
<feature type="compositionally biased region" description="Acidic residues" evidence="1">
    <location>
        <begin position="21"/>
        <end position="34"/>
    </location>
</feature>